<feature type="signal peptide" evidence="2">
    <location>
        <begin position="1"/>
        <end position="28"/>
    </location>
</feature>
<dbReference type="RefSeq" id="WP_111494390.1">
    <property type="nucleotide sequence ID" value="NZ_CP031264.1"/>
</dbReference>
<dbReference type="AlphaFoldDB" id="A0A345T5U3"/>
<reference evidence="4" key="1">
    <citation type="submission" date="2018-07" db="EMBL/GenBank/DDBJ databases">
        <title>Streptacidiphilus bronchialis DSM 106435 chromosome.</title>
        <authorList>
            <person name="Batra D."/>
            <person name="Gulvik C.A."/>
        </authorList>
    </citation>
    <scope>NUCLEOTIDE SEQUENCE [LARGE SCALE GENOMIC DNA]</scope>
    <source>
        <strain evidence="4">DSM 106435</strain>
    </source>
</reference>
<dbReference type="Proteomes" id="UP000249340">
    <property type="component" value="Chromosome"/>
</dbReference>
<gene>
    <name evidence="3" type="ORF">C7M71_011670</name>
</gene>
<evidence type="ECO:0000256" key="2">
    <source>
        <dbReference type="SAM" id="SignalP"/>
    </source>
</evidence>
<evidence type="ECO:0000313" key="4">
    <source>
        <dbReference type="Proteomes" id="UP000249340"/>
    </source>
</evidence>
<proteinExistence type="predicted"/>
<accession>A0A345T5U3</accession>
<evidence type="ECO:0000313" key="3">
    <source>
        <dbReference type="EMBL" id="AXI81348.1"/>
    </source>
</evidence>
<dbReference type="EMBL" id="CP031264">
    <property type="protein sequence ID" value="AXI81348.1"/>
    <property type="molecule type" value="Genomic_DNA"/>
</dbReference>
<protein>
    <recommendedName>
        <fullName evidence="5">Secreted protein</fullName>
    </recommendedName>
</protein>
<feature type="compositionally biased region" description="Low complexity" evidence="1">
    <location>
        <begin position="45"/>
        <end position="55"/>
    </location>
</feature>
<feature type="chain" id="PRO_5038840846" description="Secreted protein" evidence="2">
    <location>
        <begin position="29"/>
        <end position="189"/>
    </location>
</feature>
<evidence type="ECO:0008006" key="5">
    <source>
        <dbReference type="Google" id="ProtNLM"/>
    </source>
</evidence>
<dbReference type="OrthoDB" id="5242394at2"/>
<sequence>MAKIGSGMVVTGLTLGALAVVAALAVQANGTERKAAPASPPPPTATTTASPGASAVKRPGTPALPADSGSGQRVVYSLDADRVWLVDPAHKPQVVRTFTVQPSTLDPEPGSYQVFARDTALTGSDGRPIEHVVLFARVSGTVVGFSAAVDGTTPKPDPKQRTGGIRETRADAKALWDFAGLQSTVVVVR</sequence>
<organism evidence="3 4">
    <name type="scientific">Peterkaempfera bronchialis</name>
    <dbReference type="NCBI Taxonomy" id="2126346"/>
    <lineage>
        <taxon>Bacteria</taxon>
        <taxon>Bacillati</taxon>
        <taxon>Actinomycetota</taxon>
        <taxon>Actinomycetes</taxon>
        <taxon>Kitasatosporales</taxon>
        <taxon>Streptomycetaceae</taxon>
        <taxon>Peterkaempfera</taxon>
    </lineage>
</organism>
<keyword evidence="4" id="KW-1185">Reference proteome</keyword>
<feature type="region of interest" description="Disordered" evidence="1">
    <location>
        <begin position="32"/>
        <end position="71"/>
    </location>
</feature>
<name>A0A345T5U3_9ACTN</name>
<evidence type="ECO:0000256" key="1">
    <source>
        <dbReference type="SAM" id="MobiDB-lite"/>
    </source>
</evidence>
<keyword evidence="2" id="KW-0732">Signal</keyword>
<dbReference type="KEGG" id="stri:C7M71_011670"/>